<name>A0A7X1B1D1_9BACT</name>
<proteinExistence type="predicted"/>
<reference evidence="2 3" key="1">
    <citation type="submission" date="2020-07" db="EMBL/GenBank/DDBJ databases">
        <authorList>
            <person name="Feng X."/>
        </authorList>
    </citation>
    <scope>NUCLEOTIDE SEQUENCE [LARGE SCALE GENOMIC DNA]</scope>
    <source>
        <strain evidence="2 3">JCM14086</strain>
    </source>
</reference>
<organism evidence="2 3">
    <name type="scientific">Puniceicoccus vermicola</name>
    <dbReference type="NCBI Taxonomy" id="388746"/>
    <lineage>
        <taxon>Bacteria</taxon>
        <taxon>Pseudomonadati</taxon>
        <taxon>Verrucomicrobiota</taxon>
        <taxon>Opitutia</taxon>
        <taxon>Puniceicoccales</taxon>
        <taxon>Puniceicoccaceae</taxon>
        <taxon>Puniceicoccus</taxon>
    </lineage>
</organism>
<keyword evidence="1" id="KW-0812">Transmembrane</keyword>
<feature type="transmembrane region" description="Helical" evidence="1">
    <location>
        <begin position="12"/>
        <end position="31"/>
    </location>
</feature>
<evidence type="ECO:0000313" key="3">
    <source>
        <dbReference type="Proteomes" id="UP000525652"/>
    </source>
</evidence>
<keyword evidence="3" id="KW-1185">Reference proteome</keyword>
<dbReference type="EMBL" id="JACHVA010000132">
    <property type="protein sequence ID" value="MBC2603752.1"/>
    <property type="molecule type" value="Genomic_DNA"/>
</dbReference>
<keyword evidence="1" id="KW-0472">Membrane</keyword>
<evidence type="ECO:0000256" key="1">
    <source>
        <dbReference type="SAM" id="Phobius"/>
    </source>
</evidence>
<dbReference type="Proteomes" id="UP000525652">
    <property type="component" value="Unassembled WGS sequence"/>
</dbReference>
<gene>
    <name evidence="2" type="ORF">H5P30_18390</name>
</gene>
<comment type="caution">
    <text evidence="2">The sequence shown here is derived from an EMBL/GenBank/DDBJ whole genome shotgun (WGS) entry which is preliminary data.</text>
</comment>
<keyword evidence="1" id="KW-1133">Transmembrane helix</keyword>
<dbReference type="AlphaFoldDB" id="A0A7X1B1D1"/>
<sequence length="167" mass="19408">MSLCALLDPVQIWYAFLGAALGSIFAIIISWRIQVSHRKKESQLAKEALVERLKFNNDRALQMMEIFGKHGWPNMSFDTTGIIIWLSRVAGILEGQLLQDVNWHRYQLDHINDKLTIYWNVKTTPISEGQMVQEKICREDIVSHLETVSKDICSLQKRVLQAEIKWR</sequence>
<evidence type="ECO:0000313" key="2">
    <source>
        <dbReference type="EMBL" id="MBC2603752.1"/>
    </source>
</evidence>
<dbReference type="RefSeq" id="WP_185694373.1">
    <property type="nucleotide sequence ID" value="NZ_JACHVA010000132.1"/>
</dbReference>
<protein>
    <submittedName>
        <fullName evidence="2">Uncharacterized protein</fullName>
    </submittedName>
</protein>
<accession>A0A7X1B1D1</accession>